<feature type="region of interest" description="Disordered" evidence="2">
    <location>
        <begin position="115"/>
        <end position="142"/>
    </location>
</feature>
<keyword evidence="5" id="KW-1185">Reference proteome</keyword>
<dbReference type="InterPro" id="IPR001509">
    <property type="entry name" value="Epimerase_deHydtase"/>
</dbReference>
<dbReference type="EMBL" id="SDWU01000030">
    <property type="protein sequence ID" value="RYB97413.1"/>
    <property type="molecule type" value="Genomic_DNA"/>
</dbReference>
<dbReference type="OrthoDB" id="9787292at2"/>
<proteinExistence type="predicted"/>
<dbReference type="SUPFAM" id="SSF51735">
    <property type="entry name" value="NAD(P)-binding Rossmann-fold domains"/>
    <property type="match status" value="1"/>
</dbReference>
<gene>
    <name evidence="4" type="ORF">EUA07_20025</name>
</gene>
<comment type="caution">
    <text evidence="4">The sequence shown here is derived from an EMBL/GenBank/DDBJ whole genome shotgun (WGS) entry which is preliminary data.</text>
</comment>
<keyword evidence="1" id="KW-0520">NAD</keyword>
<evidence type="ECO:0000313" key="4">
    <source>
        <dbReference type="EMBL" id="RYB97413.1"/>
    </source>
</evidence>
<accession>A0A4Q2S716</accession>
<feature type="domain" description="NAD-dependent epimerase/dehydratase" evidence="3">
    <location>
        <begin position="17"/>
        <end position="212"/>
    </location>
</feature>
<evidence type="ECO:0000313" key="5">
    <source>
        <dbReference type="Proteomes" id="UP000293291"/>
    </source>
</evidence>
<dbReference type="Pfam" id="PF01370">
    <property type="entry name" value="Epimerase"/>
    <property type="match status" value="1"/>
</dbReference>
<evidence type="ECO:0000256" key="2">
    <source>
        <dbReference type="SAM" id="MobiDB-lite"/>
    </source>
</evidence>
<dbReference type="AlphaFoldDB" id="A0A4Q2S716"/>
<protein>
    <submittedName>
        <fullName evidence="4">SDR family NAD(P)-dependent oxidoreductase</fullName>
    </submittedName>
</protein>
<dbReference type="PANTHER" id="PTHR43574">
    <property type="entry name" value="EPIMERASE-RELATED"/>
    <property type="match status" value="1"/>
</dbReference>
<dbReference type="InterPro" id="IPR036291">
    <property type="entry name" value="NAD(P)-bd_dom_sf"/>
</dbReference>
<dbReference type="Proteomes" id="UP000293291">
    <property type="component" value="Unassembled WGS sequence"/>
</dbReference>
<evidence type="ECO:0000259" key="3">
    <source>
        <dbReference type="Pfam" id="PF01370"/>
    </source>
</evidence>
<name>A0A4Q2S716_9ACTN</name>
<dbReference type="Gene3D" id="3.40.50.720">
    <property type="entry name" value="NAD(P)-binding Rossmann-like Domain"/>
    <property type="match status" value="1"/>
</dbReference>
<organism evidence="4 5">
    <name type="scientific">Nocardioides ganghwensis</name>
    <dbReference type="NCBI Taxonomy" id="252230"/>
    <lineage>
        <taxon>Bacteria</taxon>
        <taxon>Bacillati</taxon>
        <taxon>Actinomycetota</taxon>
        <taxon>Actinomycetes</taxon>
        <taxon>Propionibacteriales</taxon>
        <taxon>Nocardioidaceae</taxon>
        <taxon>Nocardioides</taxon>
    </lineage>
</organism>
<evidence type="ECO:0000256" key="1">
    <source>
        <dbReference type="ARBA" id="ARBA00023027"/>
    </source>
</evidence>
<feature type="region of interest" description="Disordered" evidence="2">
    <location>
        <begin position="238"/>
        <end position="280"/>
    </location>
</feature>
<sequence length="280" mass="30075">MRGGSPRYRDRVTPDVLLVGAGDLGAAVGLRLADLGHDVLALRRDAAKVPAPLVGRSVDLTREPPDLSDVRPRLVVVALTARPRTEEAYRATYVDGMARALDALAEPPERAVLVSSTAVHGSRERPDLEDETTPAAPSDGPGRMLVAAEEAFHERVPHGTVLRLSGLYGGSSTRLLDQVREGRVSDPHRWTNRIHRTDAAAAVVHLLTMPAEPERLYLGTDDEPAQMGDVAAYLAGRLGAPAPPPADPEQGHGKRLSNARLRSTGWAPTLPTYREGYARA</sequence>
<reference evidence="4 5" key="1">
    <citation type="submission" date="2019-01" db="EMBL/GenBank/DDBJ databases">
        <title>Novel species of Nocardioides.</title>
        <authorList>
            <person name="Liu Q."/>
            <person name="Xin Y.-H."/>
        </authorList>
    </citation>
    <scope>NUCLEOTIDE SEQUENCE [LARGE SCALE GENOMIC DNA]</scope>
    <source>
        <strain evidence="4 5">CGMCC 4.6875</strain>
    </source>
</reference>